<feature type="transmembrane region" description="Helical" evidence="6">
    <location>
        <begin position="618"/>
        <end position="642"/>
    </location>
</feature>
<evidence type="ECO:0000256" key="2">
    <source>
        <dbReference type="ARBA" id="ARBA00022475"/>
    </source>
</evidence>
<keyword evidence="4 6" id="KW-1133">Transmembrane helix</keyword>
<evidence type="ECO:0000256" key="6">
    <source>
        <dbReference type="PIRNR" id="PIRNR018968"/>
    </source>
</evidence>
<comment type="subcellular location">
    <subcellularLocation>
        <location evidence="1 6">Cell membrane</location>
        <topology evidence="1 6">Multi-pass membrane protein</topology>
    </subcellularLocation>
</comment>
<dbReference type="InterPro" id="IPR052536">
    <property type="entry name" value="ABC-4_Integral_Memb_Prot"/>
</dbReference>
<gene>
    <name evidence="8" type="ORF">WAZ07_21380</name>
</gene>
<feature type="transmembrane region" description="Helical" evidence="6">
    <location>
        <begin position="199"/>
        <end position="217"/>
    </location>
</feature>
<comment type="similarity">
    <text evidence="6">Belongs to the ABC-4 integral membrane protein family.</text>
</comment>
<feature type="transmembrane region" description="Helical" evidence="6">
    <location>
        <begin position="20"/>
        <end position="40"/>
    </location>
</feature>
<feature type="transmembrane region" description="Helical" evidence="6">
    <location>
        <begin position="294"/>
        <end position="317"/>
    </location>
</feature>
<keyword evidence="9" id="KW-1185">Reference proteome</keyword>
<evidence type="ECO:0000256" key="1">
    <source>
        <dbReference type="ARBA" id="ARBA00004651"/>
    </source>
</evidence>
<name>A0ABU8FM29_9BACI</name>
<dbReference type="PANTHER" id="PTHR46795:SF3">
    <property type="entry name" value="ABC TRANSPORTER PERMEASE"/>
    <property type="match status" value="1"/>
</dbReference>
<protein>
    <submittedName>
        <fullName evidence="8">ABC transporter permease</fullName>
    </submittedName>
</protein>
<sequence length="656" mass="74981">MGLLTIAKKNLKNNFSFYSFYFVSVAFVLIVFFSFISFSMNDMIMEKISSDGRVEIMSRTVAIFVMTFVLFYMSYSNTFFMKKRMKELGIYSLLGYRKSTMLKLLTFENSIICFAALIVGIAFGAIAHKGIVEVIVRVLKLQIDTSEVPLINSGAVLFTFVFIFAVLLALFLSNWIILRKSSLLALVRMEKKEEKKVRINTAFSFLGLFLILIGYFFAIDITRGTKSFWKTIGFSPIALLTMLSVILGTIFFIHSFLPYAIQKLKKKKSWFYKEANIIVIPNFIFKIRSKAKTLILLTLLVAGTLAIFGSTLLTLYYPVAATERIIPSAIEFPVEDKQLAAKAIKIVQDTVGKENMKYKETTIIHVTASSENLPKEYSAKKEHGFDLMSESDYKELINMQGKNVDFENLTKSESILVKYRPEKEKLDKGKLYTLNLTTTNNMDIKVKDTTLLNPIGFANSVGTLVISDQLYKEIKTLGHKETTMMSFNGVDMRDNKTVYENLAPLFKNNIYFTSSYQKNDYIIQQNSSTFLLISFVTIIFFIATGSILYFHNLSSMMSNKNEFITLKRMGYNKKKIKRIISKEILTLFSIPYVLGLAHSIFALIAYKTALMDDLLGKSSAFIFPILFAVIIFTLVYMIYYLLTKRACYKIIFDNKK</sequence>
<comment type="caution">
    <text evidence="8">The sequence shown here is derived from an EMBL/GenBank/DDBJ whole genome shotgun (WGS) entry which is preliminary data.</text>
</comment>
<feature type="transmembrane region" description="Helical" evidence="6">
    <location>
        <begin position="237"/>
        <end position="261"/>
    </location>
</feature>
<dbReference type="PANTHER" id="PTHR46795">
    <property type="entry name" value="ABC TRANSPORTER PERMEASE-RELATED-RELATED"/>
    <property type="match status" value="1"/>
</dbReference>
<dbReference type="Proteomes" id="UP001372526">
    <property type="component" value="Unassembled WGS sequence"/>
</dbReference>
<proteinExistence type="inferred from homology"/>
<feature type="domain" description="ABC3 transporter permease C-terminal" evidence="7">
    <location>
        <begin position="535"/>
        <end position="638"/>
    </location>
</feature>
<reference evidence="8 9" key="1">
    <citation type="submission" date="2024-01" db="EMBL/GenBank/DDBJ databases">
        <title>Seven novel Bacillus-like species.</title>
        <authorList>
            <person name="Liu G."/>
        </authorList>
    </citation>
    <scope>NUCLEOTIDE SEQUENCE [LARGE SCALE GENOMIC DNA]</scope>
    <source>
        <strain evidence="8 9">FJAT-51639</strain>
    </source>
</reference>
<dbReference type="RefSeq" id="WP_336474056.1">
    <property type="nucleotide sequence ID" value="NZ_JBAWSX010000017.1"/>
</dbReference>
<feature type="domain" description="ABC3 transporter permease C-terminal" evidence="7">
    <location>
        <begin position="61"/>
        <end position="178"/>
    </location>
</feature>
<evidence type="ECO:0000259" key="7">
    <source>
        <dbReference type="Pfam" id="PF02687"/>
    </source>
</evidence>
<dbReference type="Pfam" id="PF02687">
    <property type="entry name" value="FtsX"/>
    <property type="match status" value="2"/>
</dbReference>
<keyword evidence="6" id="KW-0813">Transport</keyword>
<dbReference type="PIRSF" id="PIRSF018968">
    <property type="entry name" value="ABC_permease_BceB"/>
    <property type="match status" value="1"/>
</dbReference>
<feature type="transmembrane region" description="Helical" evidence="6">
    <location>
        <begin position="584"/>
        <end position="606"/>
    </location>
</feature>
<dbReference type="InterPro" id="IPR003838">
    <property type="entry name" value="ABC3_permease_C"/>
</dbReference>
<feature type="transmembrane region" description="Helical" evidence="6">
    <location>
        <begin position="155"/>
        <end position="178"/>
    </location>
</feature>
<accession>A0ABU8FM29</accession>
<keyword evidence="2 6" id="KW-1003">Cell membrane</keyword>
<organism evidence="8 9">
    <name type="scientific">Bacillus bruguierae</name>
    <dbReference type="NCBI Taxonomy" id="3127667"/>
    <lineage>
        <taxon>Bacteria</taxon>
        <taxon>Bacillati</taxon>
        <taxon>Bacillota</taxon>
        <taxon>Bacilli</taxon>
        <taxon>Bacillales</taxon>
        <taxon>Bacillaceae</taxon>
        <taxon>Bacillus</taxon>
    </lineage>
</organism>
<evidence type="ECO:0000256" key="4">
    <source>
        <dbReference type="ARBA" id="ARBA00022989"/>
    </source>
</evidence>
<dbReference type="InterPro" id="IPR027022">
    <property type="entry name" value="ABC_permease_BceB-typ"/>
</dbReference>
<evidence type="ECO:0000256" key="3">
    <source>
        <dbReference type="ARBA" id="ARBA00022692"/>
    </source>
</evidence>
<keyword evidence="3 6" id="KW-0812">Transmembrane</keyword>
<feature type="transmembrane region" description="Helical" evidence="6">
    <location>
        <begin position="101"/>
        <end position="127"/>
    </location>
</feature>
<feature type="transmembrane region" description="Helical" evidence="6">
    <location>
        <begin position="530"/>
        <end position="550"/>
    </location>
</feature>
<evidence type="ECO:0000313" key="8">
    <source>
        <dbReference type="EMBL" id="MEI4803747.1"/>
    </source>
</evidence>
<keyword evidence="5 6" id="KW-0472">Membrane</keyword>
<dbReference type="EMBL" id="JBAWSX010000017">
    <property type="protein sequence ID" value="MEI4803747.1"/>
    <property type="molecule type" value="Genomic_DNA"/>
</dbReference>
<evidence type="ECO:0000313" key="9">
    <source>
        <dbReference type="Proteomes" id="UP001372526"/>
    </source>
</evidence>
<evidence type="ECO:0000256" key="5">
    <source>
        <dbReference type="ARBA" id="ARBA00023136"/>
    </source>
</evidence>
<feature type="transmembrane region" description="Helical" evidence="6">
    <location>
        <begin position="60"/>
        <end position="80"/>
    </location>
</feature>